<name>A0A076NKJ9_9CORY</name>
<evidence type="ECO:0000256" key="1">
    <source>
        <dbReference type="ARBA" id="ARBA00010646"/>
    </source>
</evidence>
<dbReference type="OrthoDB" id="3345404at2"/>
<protein>
    <submittedName>
        <fullName evidence="3">Family 25 glycoside hydrolase</fullName>
        <ecNumber evidence="3">3.2.1.17</ecNumber>
    </submittedName>
</protein>
<evidence type="ECO:0000313" key="5">
    <source>
        <dbReference type="Proteomes" id="UP000215374"/>
    </source>
</evidence>
<dbReference type="EMBL" id="LT906467">
    <property type="protein sequence ID" value="SNV77389.1"/>
    <property type="molecule type" value="Genomic_DNA"/>
</dbReference>
<gene>
    <name evidence="3" type="primary">acm_2</name>
    <name evidence="2" type="ORF">CIMIT_08470</name>
    <name evidence="3" type="ORF">SAMEA4535761_01754</name>
</gene>
<dbReference type="Gene3D" id="3.20.20.80">
    <property type="entry name" value="Glycosidases"/>
    <property type="match status" value="1"/>
</dbReference>
<dbReference type="GO" id="GO:0003796">
    <property type="term" value="F:lysozyme activity"/>
    <property type="evidence" value="ECO:0007669"/>
    <property type="project" value="UniProtKB-EC"/>
</dbReference>
<dbReference type="EC" id="3.2.1.17" evidence="3"/>
<dbReference type="GO" id="GO:0016998">
    <property type="term" value="P:cell wall macromolecule catabolic process"/>
    <property type="evidence" value="ECO:0007669"/>
    <property type="project" value="InterPro"/>
</dbReference>
<dbReference type="GO" id="GO:0016052">
    <property type="term" value="P:carbohydrate catabolic process"/>
    <property type="evidence" value="ECO:0007669"/>
    <property type="project" value="TreeGrafter"/>
</dbReference>
<comment type="similarity">
    <text evidence="1">Belongs to the glycosyl hydrolase 25 family.</text>
</comment>
<dbReference type="SUPFAM" id="SSF51445">
    <property type="entry name" value="(Trans)glycosidases"/>
    <property type="match status" value="1"/>
</dbReference>
<dbReference type="RefSeq" id="WP_038591652.1">
    <property type="nucleotide sequence ID" value="NZ_CP009211.1"/>
</dbReference>
<dbReference type="InterPro" id="IPR002053">
    <property type="entry name" value="Glyco_hydro_25"/>
</dbReference>
<evidence type="ECO:0000313" key="4">
    <source>
        <dbReference type="Proteomes" id="UP000028780"/>
    </source>
</evidence>
<dbReference type="Pfam" id="PF01183">
    <property type="entry name" value="Glyco_hydro_25"/>
    <property type="match status" value="1"/>
</dbReference>
<organism evidence="2 4">
    <name type="scientific">Corynebacterium imitans</name>
    <dbReference type="NCBI Taxonomy" id="156978"/>
    <lineage>
        <taxon>Bacteria</taxon>
        <taxon>Bacillati</taxon>
        <taxon>Actinomycetota</taxon>
        <taxon>Actinomycetes</taxon>
        <taxon>Mycobacteriales</taxon>
        <taxon>Corynebacteriaceae</taxon>
        <taxon>Corynebacterium</taxon>
    </lineage>
</organism>
<keyword evidence="4" id="KW-1185">Reference proteome</keyword>
<dbReference type="KEGG" id="cii:CIMIT_08470"/>
<dbReference type="GO" id="GO:0009253">
    <property type="term" value="P:peptidoglycan catabolic process"/>
    <property type="evidence" value="ECO:0007669"/>
    <property type="project" value="InterPro"/>
</dbReference>
<dbReference type="PROSITE" id="PS51904">
    <property type="entry name" value="GLYCOSYL_HYDROL_F25_2"/>
    <property type="match status" value="1"/>
</dbReference>
<dbReference type="PANTHER" id="PTHR34135">
    <property type="entry name" value="LYSOZYME"/>
    <property type="match status" value="1"/>
</dbReference>
<evidence type="ECO:0000313" key="2">
    <source>
        <dbReference type="EMBL" id="AIJ33938.1"/>
    </source>
</evidence>
<keyword evidence="3" id="KW-0378">Hydrolase</keyword>
<keyword evidence="3" id="KW-0326">Glycosidase</keyword>
<reference evidence="3 5" key="2">
    <citation type="submission" date="2017-06" db="EMBL/GenBank/DDBJ databases">
        <authorList>
            <consortium name="Pathogen Informatics"/>
        </authorList>
    </citation>
    <scope>NUCLEOTIDE SEQUENCE [LARGE SCALE GENOMIC DNA]</scope>
    <source>
        <strain evidence="3 5">NCTC13015</strain>
    </source>
</reference>
<dbReference type="STRING" id="156978.CIMIT_08470"/>
<sequence length="194" mass="20951">MRLGVDCSEYQAGLDFSGFDFAILRTTDGTYQDPCFSQLLADASAAGCSLATYHFLRSPAEGTTITEQVDAALDVLGSRRLPMWLDVESPAGLSLADVRNAHATFRAAGIPVAGVYTTARYWRRHMRLASPAEFGALWLAQWGENTVTDPAQLGAWPHPLGMPRPQLWQFTSRGRVGGISVDLNLAVAGCPGLH</sequence>
<accession>A0A076NKJ9</accession>
<dbReference type="Proteomes" id="UP000028780">
    <property type="component" value="Chromosome"/>
</dbReference>
<dbReference type="HOGENOM" id="CLU_046976_0_0_11"/>
<reference evidence="2 4" key="1">
    <citation type="submission" date="2014-08" db="EMBL/GenBank/DDBJ databases">
        <title>Complete genome sequence of Corynebacterium imitans DSM 44264, isolated from a five-month-old boy with suspected pharyngeal diphtheria.</title>
        <authorList>
            <person name="Mollmann S."/>
            <person name="Albersmeier A."/>
            <person name="Ruckert C."/>
            <person name="Tauch A."/>
        </authorList>
    </citation>
    <scope>NUCLEOTIDE SEQUENCE [LARGE SCALE GENOMIC DNA]</scope>
    <source>
        <strain evidence="2 4">DSM 44264</strain>
    </source>
</reference>
<dbReference type="eggNOG" id="COG3757">
    <property type="taxonomic scope" value="Bacteria"/>
</dbReference>
<proteinExistence type="inferred from homology"/>
<dbReference type="InterPro" id="IPR017853">
    <property type="entry name" value="GH"/>
</dbReference>
<dbReference type="AlphaFoldDB" id="A0A076NKJ9"/>
<evidence type="ECO:0000313" key="3">
    <source>
        <dbReference type="EMBL" id="SNV77389.1"/>
    </source>
</evidence>
<dbReference type="CDD" id="cd00599">
    <property type="entry name" value="GH25_muramidase"/>
    <property type="match status" value="1"/>
</dbReference>
<dbReference type="PANTHER" id="PTHR34135:SF2">
    <property type="entry name" value="LYSOZYME"/>
    <property type="match status" value="1"/>
</dbReference>
<dbReference type="EMBL" id="CP009211">
    <property type="protein sequence ID" value="AIJ33938.1"/>
    <property type="molecule type" value="Genomic_DNA"/>
</dbReference>
<dbReference type="Proteomes" id="UP000215374">
    <property type="component" value="Chromosome 1"/>
</dbReference>